<evidence type="ECO:0000256" key="1">
    <source>
        <dbReference type="SAM" id="SignalP"/>
    </source>
</evidence>
<proteinExistence type="predicted"/>
<comment type="caution">
    <text evidence="2">The sequence shown here is derived from an EMBL/GenBank/DDBJ whole genome shotgun (WGS) entry which is preliminary data.</text>
</comment>
<dbReference type="EMBL" id="JBEPSH010000008">
    <property type="protein sequence ID" value="MET4579023.1"/>
    <property type="molecule type" value="Genomic_DNA"/>
</dbReference>
<sequence>MTTLMRNTLSLLLACILPTLALGQEAEKPVSATQRCAPAKTFKAPQLYGAWRIELPAVKQTGSMTLRQHPEFTESLRGELRYGDTQSIASGDLEEGEFNLDESSDRIGITAIWTGKLVENSCGKEIRGEWQDSRKGITSPFILRRESGW</sequence>
<evidence type="ECO:0000313" key="2">
    <source>
        <dbReference type="EMBL" id="MET4579023.1"/>
    </source>
</evidence>
<organism evidence="2 3">
    <name type="scientific">Ottowia thiooxydans</name>
    <dbReference type="NCBI Taxonomy" id="219182"/>
    <lineage>
        <taxon>Bacteria</taxon>
        <taxon>Pseudomonadati</taxon>
        <taxon>Pseudomonadota</taxon>
        <taxon>Betaproteobacteria</taxon>
        <taxon>Burkholderiales</taxon>
        <taxon>Comamonadaceae</taxon>
        <taxon>Ottowia</taxon>
    </lineage>
</organism>
<feature type="chain" id="PRO_5045650470" description="Lipocalin-like domain-containing protein" evidence="1">
    <location>
        <begin position="22"/>
        <end position="149"/>
    </location>
</feature>
<keyword evidence="1" id="KW-0732">Signal</keyword>
<feature type="signal peptide" evidence="1">
    <location>
        <begin position="1"/>
        <end position="21"/>
    </location>
</feature>
<gene>
    <name evidence="2" type="ORF">ABIE13_004146</name>
</gene>
<keyword evidence="3" id="KW-1185">Reference proteome</keyword>
<name>A0ABV2QDA6_9BURK</name>
<protein>
    <recommendedName>
        <fullName evidence="4">Lipocalin-like domain-containing protein</fullName>
    </recommendedName>
</protein>
<dbReference type="Proteomes" id="UP001549320">
    <property type="component" value="Unassembled WGS sequence"/>
</dbReference>
<evidence type="ECO:0008006" key="4">
    <source>
        <dbReference type="Google" id="ProtNLM"/>
    </source>
</evidence>
<evidence type="ECO:0000313" key="3">
    <source>
        <dbReference type="Proteomes" id="UP001549320"/>
    </source>
</evidence>
<accession>A0ABV2QDA6</accession>
<reference evidence="2 3" key="1">
    <citation type="submission" date="2024-06" db="EMBL/GenBank/DDBJ databases">
        <title>Sorghum-associated microbial communities from plants grown in Nebraska, USA.</title>
        <authorList>
            <person name="Schachtman D."/>
        </authorList>
    </citation>
    <scope>NUCLEOTIDE SEQUENCE [LARGE SCALE GENOMIC DNA]</scope>
    <source>
        <strain evidence="2 3">2709</strain>
    </source>
</reference>